<keyword evidence="2" id="KW-0813">Transport</keyword>
<evidence type="ECO:0000256" key="4">
    <source>
        <dbReference type="ARBA" id="ARBA00022989"/>
    </source>
</evidence>
<name>A0ABV7JDX0_9GAMM</name>
<feature type="transmembrane region" description="Helical" evidence="6">
    <location>
        <begin position="479"/>
        <end position="497"/>
    </location>
</feature>
<evidence type="ECO:0000256" key="6">
    <source>
        <dbReference type="SAM" id="Phobius"/>
    </source>
</evidence>
<feature type="transmembrane region" description="Helical" evidence="6">
    <location>
        <begin position="190"/>
        <end position="209"/>
    </location>
</feature>
<dbReference type="RefSeq" id="WP_198538150.1">
    <property type="nucleotide sequence ID" value="NZ_JBHRTS010000004.1"/>
</dbReference>
<dbReference type="InterPro" id="IPR011701">
    <property type="entry name" value="MFS"/>
</dbReference>
<gene>
    <name evidence="7" type="ORF">ACFODZ_08475</name>
</gene>
<keyword evidence="4 6" id="KW-1133">Transmembrane helix</keyword>
<dbReference type="InterPro" id="IPR036259">
    <property type="entry name" value="MFS_trans_sf"/>
</dbReference>
<evidence type="ECO:0000313" key="7">
    <source>
        <dbReference type="EMBL" id="MFC3194271.1"/>
    </source>
</evidence>
<dbReference type="NCBIfam" id="TIGR00901">
    <property type="entry name" value="2A0125"/>
    <property type="match status" value="1"/>
</dbReference>
<protein>
    <submittedName>
        <fullName evidence="7">AmpG family muropeptide MFS transporter</fullName>
    </submittedName>
</protein>
<keyword evidence="8" id="KW-1185">Reference proteome</keyword>
<feature type="transmembrane region" description="Helical" evidence="6">
    <location>
        <begin position="320"/>
        <end position="345"/>
    </location>
</feature>
<keyword evidence="3 6" id="KW-0812">Transmembrane</keyword>
<feature type="transmembrane region" description="Helical" evidence="6">
    <location>
        <begin position="386"/>
        <end position="405"/>
    </location>
</feature>
<feature type="transmembrane region" description="Helical" evidence="6">
    <location>
        <begin position="357"/>
        <end position="379"/>
    </location>
</feature>
<feature type="transmembrane region" description="Helical" evidence="6">
    <location>
        <begin position="446"/>
        <end position="467"/>
    </location>
</feature>
<organism evidence="7 8">
    <name type="scientific">Marinicella sediminis</name>
    <dbReference type="NCBI Taxonomy" id="1792834"/>
    <lineage>
        <taxon>Bacteria</taxon>
        <taxon>Pseudomonadati</taxon>
        <taxon>Pseudomonadota</taxon>
        <taxon>Gammaproteobacteria</taxon>
        <taxon>Lysobacterales</taxon>
        <taxon>Marinicellaceae</taxon>
        <taxon>Marinicella</taxon>
    </lineage>
</organism>
<feature type="transmembrane region" description="Helical" evidence="6">
    <location>
        <begin position="225"/>
        <end position="246"/>
    </location>
</feature>
<evidence type="ECO:0000256" key="3">
    <source>
        <dbReference type="ARBA" id="ARBA00022692"/>
    </source>
</evidence>
<feature type="transmembrane region" description="Helical" evidence="6">
    <location>
        <begin position="411"/>
        <end position="439"/>
    </location>
</feature>
<evidence type="ECO:0000256" key="1">
    <source>
        <dbReference type="ARBA" id="ARBA00004141"/>
    </source>
</evidence>
<comment type="subcellular location">
    <subcellularLocation>
        <location evidence="1">Membrane</location>
        <topology evidence="1">Multi-pass membrane protein</topology>
    </subcellularLocation>
</comment>
<dbReference type="PANTHER" id="PTHR12778:SF10">
    <property type="entry name" value="MAJOR FACILITATOR SUPERFAMILY DOMAIN-CONTAINING PROTEIN 3"/>
    <property type="match status" value="1"/>
</dbReference>
<dbReference type="Pfam" id="PF07690">
    <property type="entry name" value="MFS_1"/>
    <property type="match status" value="1"/>
</dbReference>
<feature type="transmembrane region" description="Helical" evidence="6">
    <location>
        <begin position="116"/>
        <end position="137"/>
    </location>
</feature>
<sequence>MSDTLKHLLHPKFLHMTLFGFSAGIPYFLIFSSLSLWLDQVGVEKSAITYFSWAALGYSFKYLWSPLVDRLPIPYLTRKMGQRRAWLLCIQLLIMVAISLMAMTDPASSVSALTQMALAVTLLGFSAATQDILIDAWRIEASTDKDIAMLSSVYTVGYRLGMLTSGAGALYIAAYLGTSMDQYNYFAWKISYLSMAATMLIGIGTTLWIKEPKKAAALVHQTSDYLAVVGVFIICVTVLILSYQLTADFFQSFRNQLFAWSQNRPLSATLTTASQLLLALCLATITARLVATTRWVNTDMIKDVYWSPVKDLFLRHRQHIWLLVGIICLYRISDIVMGVTANLFYQFKGFDLDEIASIVKTFGLFMTIGGGILGGFLVVRYGIMRIMIIAAVLSAATNLLFMMMVNMEKSLVFLTFMISADNLSQGMALTAFVGFLSLLVNRQFTAVQYAMFSSVMTLFPKILGGYSGGMVEQMGYANFYLMTAVIGIPVVLMLLYARKNQVFEFDQQSDQKTSPH</sequence>
<feature type="transmembrane region" description="Helical" evidence="6">
    <location>
        <begin position="12"/>
        <end position="35"/>
    </location>
</feature>
<keyword evidence="5 6" id="KW-0472">Membrane</keyword>
<feature type="transmembrane region" description="Helical" evidence="6">
    <location>
        <begin position="266"/>
        <end position="291"/>
    </location>
</feature>
<dbReference type="Proteomes" id="UP001595533">
    <property type="component" value="Unassembled WGS sequence"/>
</dbReference>
<dbReference type="Gene3D" id="1.20.1250.20">
    <property type="entry name" value="MFS general substrate transporter like domains"/>
    <property type="match status" value="2"/>
</dbReference>
<dbReference type="EMBL" id="JBHRTS010000004">
    <property type="protein sequence ID" value="MFC3194271.1"/>
    <property type="molecule type" value="Genomic_DNA"/>
</dbReference>
<dbReference type="InterPro" id="IPR004752">
    <property type="entry name" value="AmpG_permease/AT-1"/>
</dbReference>
<evidence type="ECO:0000313" key="8">
    <source>
        <dbReference type="Proteomes" id="UP001595533"/>
    </source>
</evidence>
<dbReference type="PANTHER" id="PTHR12778">
    <property type="entry name" value="SOLUTE CARRIER FAMILY 33 ACETYL-COA TRANSPORTER -RELATED"/>
    <property type="match status" value="1"/>
</dbReference>
<proteinExistence type="predicted"/>
<feature type="transmembrane region" description="Helical" evidence="6">
    <location>
        <begin position="158"/>
        <end position="178"/>
    </location>
</feature>
<comment type="caution">
    <text evidence="7">The sequence shown here is derived from an EMBL/GenBank/DDBJ whole genome shotgun (WGS) entry which is preliminary data.</text>
</comment>
<evidence type="ECO:0000256" key="5">
    <source>
        <dbReference type="ARBA" id="ARBA00023136"/>
    </source>
</evidence>
<evidence type="ECO:0000256" key="2">
    <source>
        <dbReference type="ARBA" id="ARBA00022448"/>
    </source>
</evidence>
<reference evidence="8" key="1">
    <citation type="journal article" date="2019" name="Int. J. Syst. Evol. Microbiol.">
        <title>The Global Catalogue of Microorganisms (GCM) 10K type strain sequencing project: providing services to taxonomists for standard genome sequencing and annotation.</title>
        <authorList>
            <consortium name="The Broad Institute Genomics Platform"/>
            <consortium name="The Broad Institute Genome Sequencing Center for Infectious Disease"/>
            <person name="Wu L."/>
            <person name="Ma J."/>
        </authorList>
    </citation>
    <scope>NUCLEOTIDE SEQUENCE [LARGE SCALE GENOMIC DNA]</scope>
    <source>
        <strain evidence="8">KCTC 42953</strain>
    </source>
</reference>
<dbReference type="SUPFAM" id="SSF103473">
    <property type="entry name" value="MFS general substrate transporter"/>
    <property type="match status" value="1"/>
</dbReference>
<feature type="transmembrane region" description="Helical" evidence="6">
    <location>
        <begin position="85"/>
        <end position="104"/>
    </location>
</feature>
<accession>A0ABV7JDX0</accession>